<evidence type="ECO:0000259" key="6">
    <source>
        <dbReference type="PROSITE" id="PS50893"/>
    </source>
</evidence>
<dbReference type="InterPro" id="IPR017871">
    <property type="entry name" value="ABC_transporter-like_CS"/>
</dbReference>
<evidence type="ECO:0000313" key="7">
    <source>
        <dbReference type="EMBL" id="GAJ06294.1"/>
    </source>
</evidence>
<proteinExistence type="inferred from homology"/>
<gene>
    <name evidence="7" type="ORF">S12H4_50483</name>
</gene>
<comment type="similarity">
    <text evidence="1">Belongs to the ABC transporter superfamily.</text>
</comment>
<keyword evidence="3" id="KW-0547">Nucleotide-binding</keyword>
<dbReference type="PROSITE" id="PS50893">
    <property type="entry name" value="ABC_TRANSPORTER_2"/>
    <property type="match status" value="1"/>
</dbReference>
<comment type="caution">
    <text evidence="7">The sequence shown here is derived from an EMBL/GenBank/DDBJ whole genome shotgun (WGS) entry which is preliminary data.</text>
</comment>
<evidence type="ECO:0000256" key="3">
    <source>
        <dbReference type="ARBA" id="ARBA00022741"/>
    </source>
</evidence>
<dbReference type="EMBL" id="BARW01031796">
    <property type="protein sequence ID" value="GAJ06294.1"/>
    <property type="molecule type" value="Genomic_DNA"/>
</dbReference>
<evidence type="ECO:0000256" key="4">
    <source>
        <dbReference type="ARBA" id="ARBA00022840"/>
    </source>
</evidence>
<sequence>YILQGISLEVKEGSVVALMGRNGMGKTTTIRSIIGFTPPRRGVVRFKEKDITRLQSYQIARMGMGLVPQGRHIFPSLSVEENLAMAATTRGKTGAWTLDTVYSHFPLLKERANLSGSRLSGGEQQMLCIGRALMTNPDLLLMDEPSEGLAPVFVQEVSRIIGQLKEAGFSILLVEQNFSMALAVADYFYIISKGIIVYEATPEKIRSNEEVKAKYLGIA</sequence>
<feature type="non-terminal residue" evidence="7">
    <location>
        <position position="1"/>
    </location>
</feature>
<reference evidence="7" key="1">
    <citation type="journal article" date="2014" name="Front. Microbiol.">
        <title>High frequency of phylogenetically diverse reductive dehalogenase-homologous genes in deep subseafloor sedimentary metagenomes.</title>
        <authorList>
            <person name="Kawai M."/>
            <person name="Futagami T."/>
            <person name="Toyoda A."/>
            <person name="Takaki Y."/>
            <person name="Nishi S."/>
            <person name="Hori S."/>
            <person name="Arai W."/>
            <person name="Tsubouchi T."/>
            <person name="Morono Y."/>
            <person name="Uchiyama I."/>
            <person name="Ito T."/>
            <person name="Fujiyama A."/>
            <person name="Inagaki F."/>
            <person name="Takami H."/>
        </authorList>
    </citation>
    <scope>NUCLEOTIDE SEQUENCE</scope>
    <source>
        <strain evidence="7">Expedition CK06-06</strain>
    </source>
</reference>
<dbReference type="SMART" id="SM00382">
    <property type="entry name" value="AAA"/>
    <property type="match status" value="1"/>
</dbReference>
<dbReference type="PANTHER" id="PTHR43820">
    <property type="entry name" value="HIGH-AFFINITY BRANCHED-CHAIN AMINO ACID TRANSPORT ATP-BINDING PROTEIN LIVF"/>
    <property type="match status" value="1"/>
</dbReference>
<dbReference type="PANTHER" id="PTHR43820:SF2">
    <property type="entry name" value="ABC TRANSPORTER ATP-BINDING PROTEIN"/>
    <property type="match status" value="1"/>
</dbReference>
<dbReference type="GO" id="GO:0015807">
    <property type="term" value="P:L-amino acid transport"/>
    <property type="evidence" value="ECO:0007669"/>
    <property type="project" value="TreeGrafter"/>
</dbReference>
<organism evidence="7">
    <name type="scientific">marine sediment metagenome</name>
    <dbReference type="NCBI Taxonomy" id="412755"/>
    <lineage>
        <taxon>unclassified sequences</taxon>
        <taxon>metagenomes</taxon>
        <taxon>ecological metagenomes</taxon>
    </lineage>
</organism>
<dbReference type="GO" id="GO:0016887">
    <property type="term" value="F:ATP hydrolysis activity"/>
    <property type="evidence" value="ECO:0007669"/>
    <property type="project" value="InterPro"/>
</dbReference>
<dbReference type="Pfam" id="PF00005">
    <property type="entry name" value="ABC_tran"/>
    <property type="match status" value="1"/>
</dbReference>
<dbReference type="GO" id="GO:0015658">
    <property type="term" value="F:branched-chain amino acid transmembrane transporter activity"/>
    <property type="evidence" value="ECO:0007669"/>
    <property type="project" value="TreeGrafter"/>
</dbReference>
<dbReference type="InterPro" id="IPR052156">
    <property type="entry name" value="BCAA_Transport_ATP-bd_LivF"/>
</dbReference>
<feature type="domain" description="ABC transporter" evidence="6">
    <location>
        <begin position="2"/>
        <end position="218"/>
    </location>
</feature>
<dbReference type="InterPro" id="IPR003439">
    <property type="entry name" value="ABC_transporter-like_ATP-bd"/>
</dbReference>
<dbReference type="Gene3D" id="3.40.50.300">
    <property type="entry name" value="P-loop containing nucleotide triphosphate hydrolases"/>
    <property type="match status" value="1"/>
</dbReference>
<dbReference type="PROSITE" id="PS00211">
    <property type="entry name" value="ABC_TRANSPORTER_1"/>
    <property type="match status" value="1"/>
</dbReference>
<evidence type="ECO:0000256" key="1">
    <source>
        <dbReference type="ARBA" id="ARBA00005417"/>
    </source>
</evidence>
<keyword evidence="4" id="KW-0067">ATP-binding</keyword>
<evidence type="ECO:0000256" key="5">
    <source>
        <dbReference type="ARBA" id="ARBA00022970"/>
    </source>
</evidence>
<evidence type="ECO:0000256" key="2">
    <source>
        <dbReference type="ARBA" id="ARBA00022448"/>
    </source>
</evidence>
<accession>X1TLZ7</accession>
<dbReference type="InterPro" id="IPR003593">
    <property type="entry name" value="AAA+_ATPase"/>
</dbReference>
<keyword evidence="5" id="KW-0029">Amino-acid transport</keyword>
<keyword evidence="2" id="KW-0813">Transport</keyword>
<dbReference type="AlphaFoldDB" id="X1TLZ7"/>
<dbReference type="CDD" id="cd03224">
    <property type="entry name" value="ABC_TM1139_LivF_branched"/>
    <property type="match status" value="1"/>
</dbReference>
<dbReference type="InterPro" id="IPR027417">
    <property type="entry name" value="P-loop_NTPase"/>
</dbReference>
<dbReference type="GO" id="GO:0005524">
    <property type="term" value="F:ATP binding"/>
    <property type="evidence" value="ECO:0007669"/>
    <property type="project" value="UniProtKB-KW"/>
</dbReference>
<dbReference type="SUPFAM" id="SSF52540">
    <property type="entry name" value="P-loop containing nucleoside triphosphate hydrolases"/>
    <property type="match status" value="1"/>
</dbReference>
<name>X1TLZ7_9ZZZZ</name>
<protein>
    <recommendedName>
        <fullName evidence="6">ABC transporter domain-containing protein</fullName>
    </recommendedName>
</protein>